<name>A0ABX0UZ85_9HYPH</name>
<dbReference type="EMBL" id="JAASQI010000001">
    <property type="protein sequence ID" value="NIJ56890.1"/>
    <property type="molecule type" value="Genomic_DNA"/>
</dbReference>
<feature type="compositionally biased region" description="Pro residues" evidence="1">
    <location>
        <begin position="29"/>
        <end position="40"/>
    </location>
</feature>
<comment type="caution">
    <text evidence="2">The sequence shown here is derived from an EMBL/GenBank/DDBJ whole genome shotgun (WGS) entry which is preliminary data.</text>
</comment>
<evidence type="ECO:0000256" key="1">
    <source>
        <dbReference type="SAM" id="MobiDB-lite"/>
    </source>
</evidence>
<reference evidence="2 3" key="1">
    <citation type="submission" date="2020-03" db="EMBL/GenBank/DDBJ databases">
        <title>Genomic Encyclopedia of Type Strains, Phase IV (KMG-IV): sequencing the most valuable type-strain genomes for metagenomic binning, comparative biology and taxonomic classification.</title>
        <authorList>
            <person name="Goeker M."/>
        </authorList>
    </citation>
    <scope>NUCLEOTIDE SEQUENCE [LARGE SCALE GENOMIC DNA]</scope>
    <source>
        <strain evidence="2 3">DSM 103870</strain>
    </source>
</reference>
<dbReference type="RefSeq" id="WP_166948729.1">
    <property type="nucleotide sequence ID" value="NZ_JAASQI010000001.1"/>
</dbReference>
<sequence>MKTSLAACLPDFDTDDSSGSIADSSGPQPAAPTEPPPPAPRAEAGRLPPGARIRSASSKLLSVARPAEQAGEPFIAPLIDPAPPVDIEALLKEHGDKVRREAAGKAEATLAEALGREREAHAGQLAEARAQWVAEESTRLTERMTAALQEIEDGLSGTVARMFTPFLKQAIREKAAAALHRTVAALLGDVNHARIEISGPGDLIDAIRGAVMAGAPGHAGRIAFTVTEKPDVRVVAGSTVCLTQLDVWNGLIEEALGGHADT</sequence>
<dbReference type="Proteomes" id="UP001429580">
    <property type="component" value="Unassembled WGS sequence"/>
</dbReference>
<evidence type="ECO:0008006" key="4">
    <source>
        <dbReference type="Google" id="ProtNLM"/>
    </source>
</evidence>
<keyword evidence="3" id="KW-1185">Reference proteome</keyword>
<proteinExistence type="predicted"/>
<protein>
    <recommendedName>
        <fullName evidence="4">Flagellar assembly protein FliH/Type III secretion system HrpE domain-containing protein</fullName>
    </recommendedName>
</protein>
<feature type="compositionally biased region" description="Low complexity" evidence="1">
    <location>
        <begin position="17"/>
        <end position="28"/>
    </location>
</feature>
<accession>A0ABX0UZ85</accession>
<evidence type="ECO:0000313" key="2">
    <source>
        <dbReference type="EMBL" id="NIJ56890.1"/>
    </source>
</evidence>
<feature type="region of interest" description="Disordered" evidence="1">
    <location>
        <begin position="1"/>
        <end position="49"/>
    </location>
</feature>
<gene>
    <name evidence="2" type="ORF">FHS82_000703</name>
</gene>
<organism evidence="2 3">
    <name type="scientific">Pseudochelatococcus lubricantis</name>
    <dbReference type="NCBI Taxonomy" id="1538102"/>
    <lineage>
        <taxon>Bacteria</taxon>
        <taxon>Pseudomonadati</taxon>
        <taxon>Pseudomonadota</taxon>
        <taxon>Alphaproteobacteria</taxon>
        <taxon>Hyphomicrobiales</taxon>
        <taxon>Chelatococcaceae</taxon>
        <taxon>Pseudochelatococcus</taxon>
    </lineage>
</organism>
<evidence type="ECO:0000313" key="3">
    <source>
        <dbReference type="Proteomes" id="UP001429580"/>
    </source>
</evidence>